<sequence length="127" mass="14873">MWAPSEEVYQFTNGEPLYGEEEVAQKKKRVPQKCSIGDQQKAKEETLRHPIETIRDLKGMVYDSMFAMHLEDLADKILEYFKWPIKDEQLAELGYEVIPCLQEDKKLEAFLKCYLSLRLTRTTTPQA</sequence>
<name>A0A1I8AS65_9BILA</name>
<evidence type="ECO:0000313" key="1">
    <source>
        <dbReference type="Proteomes" id="UP000095287"/>
    </source>
</evidence>
<evidence type="ECO:0000313" key="2">
    <source>
        <dbReference type="WBParaSite" id="L893_g8333.t1"/>
    </source>
</evidence>
<dbReference type="AlphaFoldDB" id="A0A1I8AS65"/>
<proteinExistence type="predicted"/>
<dbReference type="WBParaSite" id="L893_g8333.t1">
    <property type="protein sequence ID" value="L893_g8333.t1"/>
    <property type="gene ID" value="L893_g8333"/>
</dbReference>
<protein>
    <submittedName>
        <fullName evidence="2">PWI domain-containing protein</fullName>
    </submittedName>
</protein>
<dbReference type="Proteomes" id="UP000095287">
    <property type="component" value="Unplaced"/>
</dbReference>
<keyword evidence="1" id="KW-1185">Reference proteome</keyword>
<organism evidence="1 2">
    <name type="scientific">Steinernema glaseri</name>
    <dbReference type="NCBI Taxonomy" id="37863"/>
    <lineage>
        <taxon>Eukaryota</taxon>
        <taxon>Metazoa</taxon>
        <taxon>Ecdysozoa</taxon>
        <taxon>Nematoda</taxon>
        <taxon>Chromadorea</taxon>
        <taxon>Rhabditida</taxon>
        <taxon>Tylenchina</taxon>
        <taxon>Panagrolaimomorpha</taxon>
        <taxon>Strongyloidoidea</taxon>
        <taxon>Steinernematidae</taxon>
        <taxon>Steinernema</taxon>
    </lineage>
</organism>
<reference evidence="2" key="1">
    <citation type="submission" date="2016-11" db="UniProtKB">
        <authorList>
            <consortium name="WormBaseParasite"/>
        </authorList>
    </citation>
    <scope>IDENTIFICATION</scope>
</reference>
<accession>A0A1I8AS65</accession>